<organism evidence="5 6">
    <name type="scientific">Cymbomonas tetramitiformis</name>
    <dbReference type="NCBI Taxonomy" id="36881"/>
    <lineage>
        <taxon>Eukaryota</taxon>
        <taxon>Viridiplantae</taxon>
        <taxon>Chlorophyta</taxon>
        <taxon>Pyramimonadophyceae</taxon>
        <taxon>Pyramimonadales</taxon>
        <taxon>Pyramimonadaceae</taxon>
        <taxon>Cymbomonas</taxon>
    </lineage>
</organism>
<sequence>MVQKKSLQGGSKGGASTSKGKSGAKGSSKYSKKEVLELLQIFSEHDKDGGGEVGIQELTASMGSGNLASQAESMFKKLDKDGDGNVTFREYLKLYYPLASNAEFEQMMSWAYPKVERPVTPEKTLSSEQLEEIKQIFVMYDVDGNGVLDRPELVEAMVGVGYDEDEIEDLFEEYDKDGTNAVDFDEFCDMLKSAYL</sequence>
<name>A0AAE0BVI5_9CHLO</name>
<dbReference type="InterPro" id="IPR051111">
    <property type="entry name" value="Ca-binding_regulatory"/>
</dbReference>
<feature type="domain" description="EF-hand" evidence="4">
    <location>
        <begin position="128"/>
        <end position="163"/>
    </location>
</feature>
<dbReference type="SUPFAM" id="SSF47473">
    <property type="entry name" value="EF-hand"/>
    <property type="match status" value="1"/>
</dbReference>
<dbReference type="PANTHER" id="PTHR46311:SF5">
    <property type="entry name" value="EF-HAND DOMAIN-CONTAINING PROTEIN"/>
    <property type="match status" value="1"/>
</dbReference>
<dbReference type="PROSITE" id="PS00018">
    <property type="entry name" value="EF_HAND_1"/>
    <property type="match status" value="3"/>
</dbReference>
<protein>
    <recommendedName>
        <fullName evidence="4">EF-hand domain-containing protein</fullName>
    </recommendedName>
</protein>
<feature type="domain" description="EF-hand" evidence="4">
    <location>
        <begin position="66"/>
        <end position="101"/>
    </location>
</feature>
<evidence type="ECO:0000256" key="2">
    <source>
        <dbReference type="ARBA" id="ARBA00022837"/>
    </source>
</evidence>
<keyword evidence="1" id="KW-0677">Repeat</keyword>
<comment type="caution">
    <text evidence="5">The sequence shown here is derived from an EMBL/GenBank/DDBJ whole genome shotgun (WGS) entry which is preliminary data.</text>
</comment>
<dbReference type="SMART" id="SM00054">
    <property type="entry name" value="EFh"/>
    <property type="match status" value="4"/>
</dbReference>
<dbReference type="InterPro" id="IPR002048">
    <property type="entry name" value="EF_hand_dom"/>
</dbReference>
<evidence type="ECO:0000313" key="5">
    <source>
        <dbReference type="EMBL" id="KAK3243586.1"/>
    </source>
</evidence>
<dbReference type="InterPro" id="IPR011992">
    <property type="entry name" value="EF-hand-dom_pair"/>
</dbReference>
<dbReference type="InterPro" id="IPR018247">
    <property type="entry name" value="EF_Hand_1_Ca_BS"/>
</dbReference>
<dbReference type="Pfam" id="PF13499">
    <property type="entry name" value="EF-hand_7"/>
    <property type="match status" value="2"/>
</dbReference>
<evidence type="ECO:0000256" key="1">
    <source>
        <dbReference type="ARBA" id="ARBA00022737"/>
    </source>
</evidence>
<dbReference type="GO" id="GO:0005509">
    <property type="term" value="F:calcium ion binding"/>
    <property type="evidence" value="ECO:0007669"/>
    <property type="project" value="InterPro"/>
</dbReference>
<dbReference type="AlphaFoldDB" id="A0AAE0BVI5"/>
<dbReference type="EMBL" id="LGRX02032760">
    <property type="protein sequence ID" value="KAK3243586.1"/>
    <property type="molecule type" value="Genomic_DNA"/>
</dbReference>
<evidence type="ECO:0000313" key="6">
    <source>
        <dbReference type="Proteomes" id="UP001190700"/>
    </source>
</evidence>
<evidence type="ECO:0000259" key="4">
    <source>
        <dbReference type="PROSITE" id="PS50222"/>
    </source>
</evidence>
<dbReference type="Gene3D" id="1.10.238.10">
    <property type="entry name" value="EF-hand"/>
    <property type="match status" value="2"/>
</dbReference>
<keyword evidence="2" id="KW-0106">Calcium</keyword>
<dbReference type="GO" id="GO:0032588">
    <property type="term" value="C:trans-Golgi network membrane"/>
    <property type="evidence" value="ECO:0007669"/>
    <property type="project" value="TreeGrafter"/>
</dbReference>
<dbReference type="PROSITE" id="PS50222">
    <property type="entry name" value="EF_HAND_2"/>
    <property type="match status" value="3"/>
</dbReference>
<gene>
    <name evidence="5" type="ORF">CYMTET_46771</name>
</gene>
<dbReference type="Proteomes" id="UP001190700">
    <property type="component" value="Unassembled WGS sequence"/>
</dbReference>
<accession>A0AAE0BVI5</accession>
<feature type="domain" description="EF-hand" evidence="4">
    <location>
        <begin position="164"/>
        <end position="196"/>
    </location>
</feature>
<keyword evidence="6" id="KW-1185">Reference proteome</keyword>
<feature type="region of interest" description="Disordered" evidence="3">
    <location>
        <begin position="1"/>
        <end position="30"/>
    </location>
</feature>
<dbReference type="PANTHER" id="PTHR46311">
    <property type="entry name" value="CALCIUM-BINDING PROTEIN 8-RELATED"/>
    <property type="match status" value="1"/>
</dbReference>
<proteinExistence type="predicted"/>
<reference evidence="5 6" key="1">
    <citation type="journal article" date="2015" name="Genome Biol. Evol.">
        <title>Comparative Genomics of a Bacterivorous Green Alga Reveals Evolutionary Causalities and Consequences of Phago-Mixotrophic Mode of Nutrition.</title>
        <authorList>
            <person name="Burns J.A."/>
            <person name="Paasch A."/>
            <person name="Narechania A."/>
            <person name="Kim E."/>
        </authorList>
    </citation>
    <scope>NUCLEOTIDE SEQUENCE [LARGE SCALE GENOMIC DNA]</scope>
    <source>
        <strain evidence="5 6">PLY_AMNH</strain>
    </source>
</reference>
<feature type="compositionally biased region" description="Low complexity" evidence="3">
    <location>
        <begin position="1"/>
        <end position="29"/>
    </location>
</feature>
<evidence type="ECO:0000256" key="3">
    <source>
        <dbReference type="SAM" id="MobiDB-lite"/>
    </source>
</evidence>